<dbReference type="EMBL" id="JAAEDM010000039">
    <property type="protein sequence ID" value="MBR0672375.1"/>
    <property type="molecule type" value="Genomic_DNA"/>
</dbReference>
<dbReference type="AlphaFoldDB" id="A0A9X9WYZ6"/>
<protein>
    <recommendedName>
        <fullName evidence="3">Sel1 repeat family protein</fullName>
    </recommendedName>
</protein>
<dbReference type="InterPro" id="IPR036365">
    <property type="entry name" value="PGBD-like_sf"/>
</dbReference>
<dbReference type="PANTHER" id="PTHR11102:SF160">
    <property type="entry name" value="ERAD-ASSOCIATED E3 UBIQUITIN-PROTEIN LIGASE COMPONENT HRD3"/>
    <property type="match status" value="1"/>
</dbReference>
<dbReference type="InterPro" id="IPR006597">
    <property type="entry name" value="Sel1-like"/>
</dbReference>
<organism evidence="1 2">
    <name type="scientific">Neoroseomonas soli</name>
    <dbReference type="NCBI Taxonomy" id="1081025"/>
    <lineage>
        <taxon>Bacteria</taxon>
        <taxon>Pseudomonadati</taxon>
        <taxon>Pseudomonadota</taxon>
        <taxon>Alphaproteobacteria</taxon>
        <taxon>Acetobacterales</taxon>
        <taxon>Acetobacteraceae</taxon>
        <taxon>Neoroseomonas</taxon>
    </lineage>
</organism>
<dbReference type="RefSeq" id="WP_211862796.1">
    <property type="nucleotide sequence ID" value="NZ_JAAEDM010000039.1"/>
</dbReference>
<dbReference type="PANTHER" id="PTHR11102">
    <property type="entry name" value="SEL-1-LIKE PROTEIN"/>
    <property type="match status" value="1"/>
</dbReference>
<name>A0A9X9WYZ6_9PROT</name>
<reference evidence="1" key="1">
    <citation type="submission" date="2020-01" db="EMBL/GenBank/DDBJ databases">
        <authorList>
            <person name="Rat A."/>
        </authorList>
    </citation>
    <scope>NUCLEOTIDE SEQUENCE</scope>
    <source>
        <strain evidence="1">LMG 31231</strain>
    </source>
</reference>
<dbReference type="SUPFAM" id="SSF81901">
    <property type="entry name" value="HCP-like"/>
    <property type="match status" value="1"/>
</dbReference>
<dbReference type="InterPro" id="IPR050767">
    <property type="entry name" value="Sel1_AlgK"/>
</dbReference>
<dbReference type="Gene3D" id="1.25.40.10">
    <property type="entry name" value="Tetratricopeptide repeat domain"/>
    <property type="match status" value="1"/>
</dbReference>
<evidence type="ECO:0000313" key="1">
    <source>
        <dbReference type="EMBL" id="MBR0672375.1"/>
    </source>
</evidence>
<dbReference type="SMART" id="SM00671">
    <property type="entry name" value="SEL1"/>
    <property type="match status" value="3"/>
</dbReference>
<dbReference type="Pfam" id="PF08238">
    <property type="entry name" value="Sel1"/>
    <property type="match status" value="3"/>
</dbReference>
<dbReference type="Gene3D" id="1.10.101.10">
    <property type="entry name" value="PGBD-like superfamily/PGBD"/>
    <property type="match status" value="1"/>
</dbReference>
<dbReference type="InterPro" id="IPR036366">
    <property type="entry name" value="PGBDSf"/>
</dbReference>
<evidence type="ECO:0008006" key="3">
    <source>
        <dbReference type="Google" id="ProtNLM"/>
    </source>
</evidence>
<sequence>MPSGSEARGAARRGGWPRRHGLARGVLAVALSLLSACALLQTSADVPSAAPPAPTAAERREAARLYRDGLRALNPPRRGAAGDPDGAARLIEAAANLGDPDAQMMVAAGHLYRPDGGRDAAAALPWLHRAAQQGNKEAQYRLARLLEAGEGTRREPAWAAVWFQRAAERGHPEAQYALALMQIVGEGTARDEAEALARLSIAERRGVTPARRYREALQPRVPPAAARAAAARVGGETAQGPVATVDRPLVRFVQSGLMVRGGWPGAVDGRDGPATRAALAEFARREGVSPEPPYGPAAIDRLRERLAGG</sequence>
<evidence type="ECO:0000313" key="2">
    <source>
        <dbReference type="Proteomes" id="UP001138751"/>
    </source>
</evidence>
<keyword evidence="2" id="KW-1185">Reference proteome</keyword>
<comment type="caution">
    <text evidence="1">The sequence shown here is derived from an EMBL/GenBank/DDBJ whole genome shotgun (WGS) entry which is preliminary data.</text>
</comment>
<dbReference type="Proteomes" id="UP001138751">
    <property type="component" value="Unassembled WGS sequence"/>
</dbReference>
<dbReference type="SUPFAM" id="SSF47090">
    <property type="entry name" value="PGBD-like"/>
    <property type="match status" value="1"/>
</dbReference>
<proteinExistence type="predicted"/>
<dbReference type="InterPro" id="IPR011990">
    <property type="entry name" value="TPR-like_helical_dom_sf"/>
</dbReference>
<reference evidence="1" key="2">
    <citation type="journal article" date="2021" name="Syst. Appl. Microbiol.">
        <title>Roseomonas hellenica sp. nov., isolated from roots of wild-growing Alkanna tinctoria.</title>
        <authorList>
            <person name="Rat A."/>
            <person name="Naranjo H.D."/>
            <person name="Lebbe L."/>
            <person name="Cnockaert M."/>
            <person name="Krigas N."/>
            <person name="Grigoriadou K."/>
            <person name="Maloupa E."/>
            <person name="Willems A."/>
        </authorList>
    </citation>
    <scope>NUCLEOTIDE SEQUENCE</scope>
    <source>
        <strain evidence="1">LMG 31231</strain>
    </source>
</reference>
<gene>
    <name evidence="1" type="ORF">GXW76_14420</name>
</gene>
<accession>A0A9X9WYZ6</accession>